<dbReference type="InterPro" id="IPR050250">
    <property type="entry name" value="Macrolide_Exporter_MacB"/>
</dbReference>
<dbReference type="PANTHER" id="PTHR30572:SF4">
    <property type="entry name" value="ABC TRANSPORTER PERMEASE YTRF"/>
    <property type="match status" value="1"/>
</dbReference>
<evidence type="ECO:0000313" key="3">
    <source>
        <dbReference type="Proteomes" id="UP000438182"/>
    </source>
</evidence>
<keyword evidence="1" id="KW-0472">Membrane</keyword>
<comment type="caution">
    <text evidence="2">The sequence shown here is derived from an EMBL/GenBank/DDBJ whole genome shotgun (WGS) entry which is preliminary data.</text>
</comment>
<protein>
    <recommendedName>
        <fullName evidence="4">FtsX-like permease family protein</fullName>
    </recommendedName>
</protein>
<dbReference type="AlphaFoldDB" id="A0A6I4P3G6"/>
<dbReference type="EMBL" id="WSTA01000057">
    <property type="protein sequence ID" value="MWB99375.1"/>
    <property type="molecule type" value="Genomic_DNA"/>
</dbReference>
<evidence type="ECO:0000256" key="1">
    <source>
        <dbReference type="SAM" id="Phobius"/>
    </source>
</evidence>
<dbReference type="Proteomes" id="UP000438182">
    <property type="component" value="Unassembled WGS sequence"/>
</dbReference>
<keyword evidence="1" id="KW-0812">Transmembrane</keyword>
<name>A0A6I4P3G6_9MICO</name>
<organism evidence="2 3">
    <name type="scientific">Agromyces seonyuensis</name>
    <dbReference type="NCBI Taxonomy" id="2662446"/>
    <lineage>
        <taxon>Bacteria</taxon>
        <taxon>Bacillati</taxon>
        <taxon>Actinomycetota</taxon>
        <taxon>Actinomycetes</taxon>
        <taxon>Micrococcales</taxon>
        <taxon>Microbacteriaceae</taxon>
        <taxon>Agromyces</taxon>
    </lineage>
</organism>
<feature type="transmembrane region" description="Helical" evidence="1">
    <location>
        <begin position="516"/>
        <end position="536"/>
    </location>
</feature>
<feature type="transmembrane region" description="Helical" evidence="1">
    <location>
        <begin position="360"/>
        <end position="385"/>
    </location>
</feature>
<feature type="transmembrane region" description="Helical" evidence="1">
    <location>
        <begin position="413"/>
        <end position="432"/>
    </location>
</feature>
<dbReference type="PANTHER" id="PTHR30572">
    <property type="entry name" value="MEMBRANE COMPONENT OF TRANSPORTER-RELATED"/>
    <property type="match status" value="1"/>
</dbReference>
<feature type="transmembrane region" description="Helical" evidence="1">
    <location>
        <begin position="897"/>
        <end position="920"/>
    </location>
</feature>
<accession>A0A6I4P3G6</accession>
<evidence type="ECO:0000313" key="2">
    <source>
        <dbReference type="EMBL" id="MWB99375.1"/>
    </source>
</evidence>
<gene>
    <name evidence="2" type="ORF">GB864_12565</name>
</gene>
<feature type="transmembrane region" description="Helical" evidence="1">
    <location>
        <begin position="482"/>
        <end position="504"/>
    </location>
</feature>
<evidence type="ECO:0008006" key="4">
    <source>
        <dbReference type="Google" id="ProtNLM"/>
    </source>
</evidence>
<dbReference type="RefSeq" id="WP_160425575.1">
    <property type="nucleotide sequence ID" value="NZ_WSTA01000057.1"/>
</dbReference>
<feature type="transmembrane region" description="Helical" evidence="1">
    <location>
        <begin position="851"/>
        <end position="877"/>
    </location>
</feature>
<keyword evidence="3" id="KW-1185">Reference proteome</keyword>
<proteinExistence type="predicted"/>
<feature type="transmembrane region" description="Helical" evidence="1">
    <location>
        <begin position="570"/>
        <end position="591"/>
    </location>
</feature>
<dbReference type="GO" id="GO:0022857">
    <property type="term" value="F:transmembrane transporter activity"/>
    <property type="evidence" value="ECO:0007669"/>
    <property type="project" value="TreeGrafter"/>
</dbReference>
<feature type="transmembrane region" description="Helical" evidence="1">
    <location>
        <begin position="796"/>
        <end position="821"/>
    </location>
</feature>
<reference evidence="2 3" key="1">
    <citation type="submission" date="2019-12" db="EMBL/GenBank/DDBJ databases">
        <authorList>
            <person name="Kim Y.S."/>
        </authorList>
    </citation>
    <scope>NUCLEOTIDE SEQUENCE [LARGE SCALE GENOMIC DNA]</scope>
    <source>
        <strain evidence="2 3">MMS17-SY077</strain>
    </source>
</reference>
<keyword evidence="1" id="KW-1133">Transmembrane helix</keyword>
<feature type="transmembrane region" description="Helical" evidence="1">
    <location>
        <begin position="438"/>
        <end position="461"/>
    </location>
</feature>
<dbReference type="GO" id="GO:0005886">
    <property type="term" value="C:plasma membrane"/>
    <property type="evidence" value="ECO:0007669"/>
    <property type="project" value="TreeGrafter"/>
</dbReference>
<sequence length="935" mass="94228">MSAHRSRLSGTALSFRRFAAAPGPSILLAMLVLVAAFTATAVPRLIATLHTDSLRQQLAGPAPAALDPTAAFVETPAFGDSAGASTLPSDVGAVWGAQEAAALAARDALPSPLRDVLGAPLALTVFDPASALPATAAAGGTTYSPQVAVDPRLHEHVELVEGDWPAAFDGSLPPSDGDDPLEIVLAAPVAEAMAWQPGETRMLAYDDAPGADVPTRLSGTVAPLDADDGFWSHALNGLEPSIKQIGNAPPDITGLAFVDPASWTPFRTVERIAAQTQVWFPVELDEIRAADSPELIAQLSTFASTAVVLGPGGWIELDPLTVDGVERWSGSAAVADRVGFTSDLRTELETAVAEAAAVDAVLAALVSGPAGVAVAVLVLAARVVFERRRPGLELEAARGASTGRLRTTLAGEALAVSVPAALLGGAAGMLVATGDAGAGGWIVAAIFALVPAALLAGQAGALSPLRRQRSDLGAGGAGRFRWIGEVLVVALAAVALGLLLQRGLSTAAAATGIDPLLAAVPLLLALAACVLVLRLYPLPLRSLVARLRRSRGLVSFVGAARALRDPAAGLVPVLAVVVGVAVATFSSVLLATVETGTSTAAAARIGADLRVSGLPFTTEQLDGFAAVDGVAATAPVYASRTAPLAVDGHKESVTVLVVDVAELEAVQAGRPDALELPAALTESGSAIPVLASSSVAADIAAEPDPELDGRPVEVVGSRETPTPFSDRDAWVLVDRSQADGLVPTLVPRAVVVRLEPGADPDAVAAAVQEIAGVDAIVQTPGMLEAELAERPVGAGLAFALTAAIVVSSLLTALAIVLTLIVGRPGRAALLPLLTTLGLGRRGERALVAWEIGPMTIVAAVAGIGVGVLLPFAVLAGIDLTAFTGGDVQPAIIVDPLLVVAVAGGALAVAALAVAIAGGVGDRQDAARAMRKETEG</sequence>